<name>A0A4R2IZS7_9PSEU</name>
<proteinExistence type="predicted"/>
<sequence>MVNLAFDSSDLIGFLFLRMALIGLGVILLAAVLVVVIVMLRRRGKLDKARRYVEPMARDWAERGGTVRRGTTKAMMRYIDKDSDKDDERHR</sequence>
<dbReference type="AlphaFoldDB" id="A0A4R2IZS7"/>
<keyword evidence="1" id="KW-1133">Transmembrane helix</keyword>
<evidence type="ECO:0000256" key="1">
    <source>
        <dbReference type="SAM" id="Phobius"/>
    </source>
</evidence>
<evidence type="ECO:0000313" key="2">
    <source>
        <dbReference type="EMBL" id="TCO50917.1"/>
    </source>
</evidence>
<reference evidence="2 3" key="1">
    <citation type="submission" date="2019-03" db="EMBL/GenBank/DDBJ databases">
        <title>Genomic Encyclopedia of Type Strains, Phase IV (KMG-IV): sequencing the most valuable type-strain genomes for metagenomic binning, comparative biology and taxonomic classification.</title>
        <authorList>
            <person name="Goeker M."/>
        </authorList>
    </citation>
    <scope>NUCLEOTIDE SEQUENCE [LARGE SCALE GENOMIC DNA]</scope>
    <source>
        <strain evidence="2 3">DSM 45934</strain>
    </source>
</reference>
<keyword evidence="1" id="KW-0472">Membrane</keyword>
<evidence type="ECO:0000313" key="3">
    <source>
        <dbReference type="Proteomes" id="UP000295680"/>
    </source>
</evidence>
<keyword evidence="3" id="KW-1185">Reference proteome</keyword>
<gene>
    <name evidence="2" type="ORF">EV192_113300</name>
</gene>
<dbReference type="EMBL" id="SLWS01000013">
    <property type="protein sequence ID" value="TCO50917.1"/>
    <property type="molecule type" value="Genomic_DNA"/>
</dbReference>
<protein>
    <submittedName>
        <fullName evidence="2">Uncharacterized protein</fullName>
    </submittedName>
</protein>
<accession>A0A4R2IZS7</accession>
<dbReference type="Proteomes" id="UP000295680">
    <property type="component" value="Unassembled WGS sequence"/>
</dbReference>
<comment type="caution">
    <text evidence="2">The sequence shown here is derived from an EMBL/GenBank/DDBJ whole genome shotgun (WGS) entry which is preliminary data.</text>
</comment>
<dbReference type="RefSeq" id="WP_132124849.1">
    <property type="nucleotide sequence ID" value="NZ_SLWS01000013.1"/>
</dbReference>
<feature type="transmembrane region" description="Helical" evidence="1">
    <location>
        <begin position="12"/>
        <end position="40"/>
    </location>
</feature>
<dbReference type="OrthoDB" id="9983430at2"/>
<keyword evidence="1" id="KW-0812">Transmembrane</keyword>
<organism evidence="2 3">
    <name type="scientific">Actinocrispum wychmicini</name>
    <dbReference type="NCBI Taxonomy" id="1213861"/>
    <lineage>
        <taxon>Bacteria</taxon>
        <taxon>Bacillati</taxon>
        <taxon>Actinomycetota</taxon>
        <taxon>Actinomycetes</taxon>
        <taxon>Pseudonocardiales</taxon>
        <taxon>Pseudonocardiaceae</taxon>
        <taxon>Actinocrispum</taxon>
    </lineage>
</organism>